<proteinExistence type="predicted"/>
<gene>
    <name evidence="2" type="ORF">OXX778_LOCUS11815</name>
</gene>
<evidence type="ECO:0000256" key="1">
    <source>
        <dbReference type="SAM" id="MobiDB-lite"/>
    </source>
</evidence>
<sequence length="195" mass="21958">MKRKTRSSTKKKTNSKKLETSLVDHKSDDLNSEGVSKDSNSDNACDYQSLTDSDKFSLSSTQDHSDRLLIVDESNDVLHNEYSCSSSNSTSNCSDKKSYLFVELKLISVDKKCSSYKKLEKDFLCIGSEANASHVKSYLNKKTNISPTSFDVLLMCNGYEVKPNCPLYILKNNFFAEKDVIVIYYAIVECESNSK</sequence>
<feature type="region of interest" description="Disordered" evidence="1">
    <location>
        <begin position="1"/>
        <end position="45"/>
    </location>
</feature>
<evidence type="ECO:0000313" key="3">
    <source>
        <dbReference type="Proteomes" id="UP000663879"/>
    </source>
</evidence>
<dbReference type="AlphaFoldDB" id="A0A814A943"/>
<protein>
    <submittedName>
        <fullName evidence="2">Uncharacterized protein</fullName>
    </submittedName>
</protein>
<accession>A0A814A943</accession>
<name>A0A814A943_9BILA</name>
<evidence type="ECO:0000313" key="2">
    <source>
        <dbReference type="EMBL" id="CAF0909334.1"/>
    </source>
</evidence>
<comment type="caution">
    <text evidence="2">The sequence shown here is derived from an EMBL/GenBank/DDBJ whole genome shotgun (WGS) entry which is preliminary data.</text>
</comment>
<feature type="compositionally biased region" description="Basic residues" evidence="1">
    <location>
        <begin position="1"/>
        <end position="15"/>
    </location>
</feature>
<dbReference type="EMBL" id="CAJNOC010002050">
    <property type="protein sequence ID" value="CAF0909334.1"/>
    <property type="molecule type" value="Genomic_DNA"/>
</dbReference>
<dbReference type="OrthoDB" id="10569792at2759"/>
<organism evidence="2 3">
    <name type="scientific">Brachionus calyciflorus</name>
    <dbReference type="NCBI Taxonomy" id="104777"/>
    <lineage>
        <taxon>Eukaryota</taxon>
        <taxon>Metazoa</taxon>
        <taxon>Spiralia</taxon>
        <taxon>Gnathifera</taxon>
        <taxon>Rotifera</taxon>
        <taxon>Eurotatoria</taxon>
        <taxon>Monogononta</taxon>
        <taxon>Pseudotrocha</taxon>
        <taxon>Ploima</taxon>
        <taxon>Brachionidae</taxon>
        <taxon>Brachionus</taxon>
    </lineage>
</organism>
<feature type="compositionally biased region" description="Basic and acidic residues" evidence="1">
    <location>
        <begin position="16"/>
        <end position="40"/>
    </location>
</feature>
<reference evidence="2" key="1">
    <citation type="submission" date="2021-02" db="EMBL/GenBank/DDBJ databases">
        <authorList>
            <person name="Nowell W R."/>
        </authorList>
    </citation>
    <scope>NUCLEOTIDE SEQUENCE</scope>
    <source>
        <strain evidence="2">Ploen Becks lab</strain>
    </source>
</reference>
<dbReference type="Proteomes" id="UP000663879">
    <property type="component" value="Unassembled WGS sequence"/>
</dbReference>
<keyword evidence="3" id="KW-1185">Reference proteome</keyword>